<reference evidence="1" key="2">
    <citation type="submission" date="2025-09" db="UniProtKB">
        <authorList>
            <consortium name="EnsemblPlants"/>
        </authorList>
    </citation>
    <scope>IDENTIFICATION</scope>
</reference>
<proteinExistence type="predicted"/>
<organism evidence="1 2">
    <name type="scientific">Avena sativa</name>
    <name type="common">Oat</name>
    <dbReference type="NCBI Taxonomy" id="4498"/>
    <lineage>
        <taxon>Eukaryota</taxon>
        <taxon>Viridiplantae</taxon>
        <taxon>Streptophyta</taxon>
        <taxon>Embryophyta</taxon>
        <taxon>Tracheophyta</taxon>
        <taxon>Spermatophyta</taxon>
        <taxon>Magnoliopsida</taxon>
        <taxon>Liliopsida</taxon>
        <taxon>Poales</taxon>
        <taxon>Poaceae</taxon>
        <taxon>BOP clade</taxon>
        <taxon>Pooideae</taxon>
        <taxon>Poodae</taxon>
        <taxon>Poeae</taxon>
        <taxon>Poeae Chloroplast Group 1 (Aveneae type)</taxon>
        <taxon>Aveninae</taxon>
        <taxon>Avena</taxon>
    </lineage>
</organism>
<dbReference type="EnsemblPlants" id="AVESA.00010b.r2.7AG1224430.1">
    <property type="protein sequence ID" value="AVESA.00010b.r2.7AG1224430.1.CDS"/>
    <property type="gene ID" value="AVESA.00010b.r2.7AG1224430"/>
</dbReference>
<accession>A0ACD5ZWB8</accession>
<name>A0ACD5ZWB8_AVESA</name>
<keyword evidence="2" id="KW-1185">Reference proteome</keyword>
<reference evidence="1" key="1">
    <citation type="submission" date="2021-05" db="EMBL/GenBank/DDBJ databases">
        <authorList>
            <person name="Scholz U."/>
            <person name="Mascher M."/>
            <person name="Fiebig A."/>
        </authorList>
    </citation>
    <scope>NUCLEOTIDE SEQUENCE [LARGE SCALE GENOMIC DNA]</scope>
</reference>
<dbReference type="Proteomes" id="UP001732700">
    <property type="component" value="Chromosome 7A"/>
</dbReference>
<evidence type="ECO:0000313" key="2">
    <source>
        <dbReference type="Proteomes" id="UP001732700"/>
    </source>
</evidence>
<protein>
    <submittedName>
        <fullName evidence="1">Uncharacterized protein</fullName>
    </submittedName>
</protein>
<sequence length="721" mass="81694">MTSGDLWRVSDEFGEDAISPLTWYPGNLAWRLNFSRKQLRKTQALESFHEFLKHESEVGNITRQEAVSMVPPLFLNVQPDHYILDMCAAPGSKTFQLLEMIHQSKEPGLLPRALVIANDFKAQRCDLLIHNTKRMCTANLIVTNHDAQNFPSCSLAKDHSEIYKGHHKPQRLEFDCVLCDVPCSGDGTIRKNHDMWRKWNSSMGNGFHLLQVNIAMRGIALLKVGGRMVYSTCSMNPVENEAVVAELLRRSGNSVELLDVSNELPELVRRPGLSTWKVNDRGSWCQTHEDVPHDRKNVILPSMFPSSKSTHEGHTVYNNLDANLEFSMNFSRNFNIEEMSNVNCDTGGVSSSISTQSLDYTSNSVGSKSPLSRCMRIVPHDQDGGAFFIAVLHKLSPLNESQMFEVGKTEHLLSTEKTVGLQEQYRPDKTTPVEKLTHQHRIVSEVLDDNKLLFEQKNLSVDNQTSRGDNLNEVIMDPDDVEYSQTKSGDISHRRKLDDQYKRKGIDPVLFFKDDAVIKNIVSFFGIEESFSLEGCLVTRSTDNARRIYYISKSVQELLELNLQVGEQIKIASVGVKMFERHRSKDGCSCAYRLSYEGLSLLFPYMRKRILYASPVDFQKLLQYRTINFAHFADARFGEEASSLMPGCCVVVLCEGHQNADSVAMDPSTIAIVCWRGKSTMNVLVSPPDRKELLEYRFGFKAFKFEDEKSNNDINGLDEVT</sequence>
<evidence type="ECO:0000313" key="1">
    <source>
        <dbReference type="EnsemblPlants" id="AVESA.00010b.r2.7AG1224430.1.CDS"/>
    </source>
</evidence>